<name>A0A077LVF4_9MICO</name>
<dbReference type="OrthoDB" id="5476529at2"/>
<dbReference type="SUPFAM" id="SSF49785">
    <property type="entry name" value="Galactose-binding domain-like"/>
    <property type="match status" value="1"/>
</dbReference>
<protein>
    <submittedName>
        <fullName evidence="1">Uncharacterized protein</fullName>
    </submittedName>
</protein>
<dbReference type="Gene3D" id="2.60.120.260">
    <property type="entry name" value="Galactose-binding domain-like"/>
    <property type="match status" value="1"/>
</dbReference>
<reference evidence="1 2" key="1">
    <citation type="journal article" date="2013" name="ISME J.">
        <title>A metabolic model for members of the genus Tetrasphaera involved in enhanced biological phosphorus removal.</title>
        <authorList>
            <person name="Kristiansen R."/>
            <person name="Nguyen H.T.T."/>
            <person name="Saunders A.M."/>
            <person name="Nielsen J.L."/>
            <person name="Wimmer R."/>
            <person name="Le V.Q."/>
            <person name="McIlroy S.J."/>
            <person name="Petrovski S."/>
            <person name="Seviour R.J."/>
            <person name="Calteau A."/>
            <person name="Nielsen K.L."/>
            <person name="Nielsen P.H."/>
        </authorList>
    </citation>
    <scope>NUCLEOTIDE SEQUENCE [LARGE SCALE GENOMIC DNA]</scope>
    <source>
        <strain evidence="1 2">T1-X7</strain>
    </source>
</reference>
<comment type="caution">
    <text evidence="1">The sequence shown here is derived from an EMBL/GenBank/DDBJ whole genome shotgun (WGS) entry which is preliminary data.</text>
</comment>
<keyword evidence="2" id="KW-1185">Reference proteome</keyword>
<evidence type="ECO:0000313" key="2">
    <source>
        <dbReference type="Proteomes" id="UP000035721"/>
    </source>
</evidence>
<dbReference type="InterPro" id="IPR008979">
    <property type="entry name" value="Galactose-bd-like_sf"/>
</dbReference>
<dbReference type="STRING" id="1194083.BN12_100018"/>
<dbReference type="Proteomes" id="UP000035721">
    <property type="component" value="Unassembled WGS sequence"/>
</dbReference>
<gene>
    <name evidence="1" type="ORF">BN12_100018</name>
</gene>
<dbReference type="AlphaFoldDB" id="A0A077LVF4"/>
<proteinExistence type="predicted"/>
<accession>A0A077LVF4</accession>
<evidence type="ECO:0000313" key="1">
    <source>
        <dbReference type="EMBL" id="CCH75989.1"/>
    </source>
</evidence>
<dbReference type="EMBL" id="CAJB01000002">
    <property type="protein sequence ID" value="CCH75989.1"/>
    <property type="molecule type" value="Genomic_DNA"/>
</dbReference>
<organism evidence="1 2">
    <name type="scientific">Nostocoides japonicum T1-X7</name>
    <dbReference type="NCBI Taxonomy" id="1194083"/>
    <lineage>
        <taxon>Bacteria</taxon>
        <taxon>Bacillati</taxon>
        <taxon>Actinomycetota</taxon>
        <taxon>Actinomycetes</taxon>
        <taxon>Micrococcales</taxon>
        <taxon>Intrasporangiaceae</taxon>
        <taxon>Nostocoides</taxon>
    </lineage>
</organism>
<sequence>MALTKSAGWSVSKCACYNGGTTLYSVAKGQSITYSVTTEGSGQTFAVVMEKNTNRGKASIAVNGGKATTVDTHASAAQHAAIVWQATLPAGTSTVVVKNLGTTSRTRIDVDALTLTGPPTGELPISYPDDM</sequence>